<dbReference type="EMBL" id="JACSPQ010000006">
    <property type="protein sequence ID" value="MBD8002169.1"/>
    <property type="molecule type" value="Genomic_DNA"/>
</dbReference>
<accession>A0ABR8VBL2</accession>
<comment type="caution">
    <text evidence="1">The sequence shown here is derived from an EMBL/GenBank/DDBJ whole genome shotgun (WGS) entry which is preliminary data.</text>
</comment>
<keyword evidence="2" id="KW-1185">Reference proteome</keyword>
<dbReference type="Gene3D" id="3.40.50.150">
    <property type="entry name" value="Vaccinia Virus protein VP39"/>
    <property type="match status" value="1"/>
</dbReference>
<gene>
    <name evidence="1" type="ORF">H9626_08065</name>
</gene>
<organism evidence="1 2">
    <name type="scientific">Phocaeicola faecium</name>
    <dbReference type="NCBI Taxonomy" id="2762213"/>
    <lineage>
        <taxon>Bacteria</taxon>
        <taxon>Pseudomonadati</taxon>
        <taxon>Bacteroidota</taxon>
        <taxon>Bacteroidia</taxon>
        <taxon>Bacteroidales</taxon>
        <taxon>Bacteroidaceae</taxon>
        <taxon>Phocaeicola</taxon>
    </lineage>
</organism>
<evidence type="ECO:0008006" key="3">
    <source>
        <dbReference type="Google" id="ProtNLM"/>
    </source>
</evidence>
<sequence>MEDILLRSLNWCKRFRHRKGYGIHSPSDFFLTTFVIYEQMPFYAYAPLHHLRRVVNHLPHYREKVDKLLFRLINYLQPSLLIEAETGSGISTRYMAEACTKLHIHSYASERQDAVERILSTKAAIDYQWGDIIKKIQTLIQEGKKPDVVHIAHTAYYREIFELLLPLADAKTCFIIGKPYENEEKKRWWKEIIADKRTGVTFDLYDIGLVFFNKERTKEHRIVNFL</sequence>
<proteinExistence type="predicted"/>
<evidence type="ECO:0000313" key="1">
    <source>
        <dbReference type="EMBL" id="MBD8002169.1"/>
    </source>
</evidence>
<dbReference type="Proteomes" id="UP000616346">
    <property type="component" value="Unassembled WGS sequence"/>
</dbReference>
<reference evidence="1 2" key="1">
    <citation type="submission" date="2020-08" db="EMBL/GenBank/DDBJ databases">
        <title>A Genomic Blueprint of the Chicken Gut Microbiome.</title>
        <authorList>
            <person name="Gilroy R."/>
            <person name="Ravi A."/>
            <person name="Getino M."/>
            <person name="Pursley I."/>
            <person name="Horton D.L."/>
            <person name="Alikhan N.-F."/>
            <person name="Baker D."/>
            <person name="Gharbi K."/>
            <person name="Hall N."/>
            <person name="Watson M."/>
            <person name="Adriaenssens E.M."/>
            <person name="Foster-Nyarko E."/>
            <person name="Jarju S."/>
            <person name="Secka A."/>
            <person name="Antonio M."/>
            <person name="Oren A."/>
            <person name="Chaudhuri R."/>
            <person name="La Ragione R.M."/>
            <person name="Hildebrand F."/>
            <person name="Pallen M.J."/>
        </authorList>
    </citation>
    <scope>NUCLEOTIDE SEQUENCE [LARGE SCALE GENOMIC DNA]</scope>
    <source>
        <strain evidence="1 2">Sa1YUN3</strain>
    </source>
</reference>
<evidence type="ECO:0000313" key="2">
    <source>
        <dbReference type="Proteomes" id="UP000616346"/>
    </source>
</evidence>
<dbReference type="RefSeq" id="WP_178257272.1">
    <property type="nucleotide sequence ID" value="NZ_JACSPQ010000006.1"/>
</dbReference>
<name>A0ABR8VBL2_9BACT</name>
<protein>
    <recommendedName>
        <fullName evidence="3">Class I SAM-dependent methyltransferase</fullName>
    </recommendedName>
</protein>
<dbReference type="SUPFAM" id="SSF53335">
    <property type="entry name" value="S-adenosyl-L-methionine-dependent methyltransferases"/>
    <property type="match status" value="1"/>
</dbReference>
<dbReference type="InterPro" id="IPR029063">
    <property type="entry name" value="SAM-dependent_MTases_sf"/>
</dbReference>